<keyword evidence="2" id="KW-0472">Membrane</keyword>
<dbReference type="OrthoDB" id="3540210at2759"/>
<keyword evidence="2" id="KW-0812">Transmembrane</keyword>
<organism evidence="3 4">
    <name type="scientific">Cytospora mali</name>
    <name type="common">Apple Valsa canker fungus</name>
    <name type="synonym">Valsa mali</name>
    <dbReference type="NCBI Taxonomy" id="578113"/>
    <lineage>
        <taxon>Eukaryota</taxon>
        <taxon>Fungi</taxon>
        <taxon>Dikarya</taxon>
        <taxon>Ascomycota</taxon>
        <taxon>Pezizomycotina</taxon>
        <taxon>Sordariomycetes</taxon>
        <taxon>Sordariomycetidae</taxon>
        <taxon>Diaporthales</taxon>
        <taxon>Cytosporaceae</taxon>
        <taxon>Cytospora</taxon>
    </lineage>
</organism>
<dbReference type="AlphaFoldDB" id="A0A194VRI0"/>
<dbReference type="EMBL" id="CM003099">
    <property type="protein sequence ID" value="KUI66806.1"/>
    <property type="molecule type" value="Genomic_DNA"/>
</dbReference>
<feature type="transmembrane region" description="Helical" evidence="2">
    <location>
        <begin position="575"/>
        <end position="601"/>
    </location>
</feature>
<evidence type="ECO:0000313" key="3">
    <source>
        <dbReference type="EMBL" id="KUI66806.1"/>
    </source>
</evidence>
<sequence length="798" mass="89434">MSEIPAWEGAATTVEYEVQIGTWINWSRGRIMGATLTLNRTDGNLLIAFTAFFVGLVSSRFWRIACFIAHRLYSTPEPRDALHHQKQAILRNSASASSGLWTFLQLAWTWRGTAKRCFLRILPSVLTSAFCLAAFTAAGGFSSQISSGMGNEVLIKGDNCAIVSFQTDDVVDTINISSPWTSNMVNNAANYAQQCYSTNSSGMFDCSSFVKANLPSTVDKKADCPFKDSICRSNDSNLVLDTGYIDTNKHLGINFPSGQNILFRSVTQCAPLVTEGYKWNASETRENFTRYNYGPFYRTPNYTYEVESLDYQYYRQEGDIFANYGANMILSSTYSYVLNGTTFFNLSDFVPIPDLFRPDADVMLAFLSGNGVSFLEKTEDPWYRATLPHENFQWLGDDAERRLYRPEEAASPMACSQQYQFCNSARPVGDQCGPLTGWQDSQFRSTYLFGITDEEMQNYFYGYDLPTDRAPSQWSWLLFILARSAQDISNILGSLEDKSLVSSSNIYSGEMSQIPDNQWQLDVVHWWATWLASIQAGVVNTAYGPTDPIYDPFRFEPFNSHVKQMCNSQKIMSTVYISFSLFGLYFTYITGVLIVIASYVLEPIFSYLYRRRNYEEYTYLEWTSTETLQLQRVGYQGLGSGTWSGYTDSIPKTQPGETMEDMVRSYATSSSAGKASSSQEMMNSSITQVTPGTTDVNSDDVSLVEPTTRPGSMVHQTQESDPPTPDGDPISSTSSNSVPGTLDPDSRNMVQAPFAPQPPVGTPTRPCFIIEHPIPVNTQNVQRPHRPNLPQVQNVPPR</sequence>
<dbReference type="Proteomes" id="UP000078559">
    <property type="component" value="Chromosome 2"/>
</dbReference>
<feature type="compositionally biased region" description="Low complexity" evidence="1">
    <location>
        <begin position="665"/>
        <end position="678"/>
    </location>
</feature>
<keyword evidence="4" id="KW-1185">Reference proteome</keyword>
<feature type="transmembrane region" description="Helical" evidence="2">
    <location>
        <begin position="45"/>
        <end position="62"/>
    </location>
</feature>
<name>A0A194VRI0_CYTMA</name>
<accession>A0A194VRI0</accession>
<evidence type="ECO:0000313" key="4">
    <source>
        <dbReference type="Proteomes" id="UP000078559"/>
    </source>
</evidence>
<proteinExistence type="predicted"/>
<gene>
    <name evidence="3" type="ORF">VM1G_02192</name>
</gene>
<feature type="transmembrane region" description="Helical" evidence="2">
    <location>
        <begin position="121"/>
        <end position="141"/>
    </location>
</feature>
<feature type="compositionally biased region" description="Polar residues" evidence="1">
    <location>
        <begin position="730"/>
        <end position="739"/>
    </location>
</feature>
<keyword evidence="2" id="KW-1133">Transmembrane helix</keyword>
<feature type="compositionally biased region" description="Polar residues" evidence="1">
    <location>
        <begin position="679"/>
        <end position="700"/>
    </location>
</feature>
<evidence type="ECO:0000256" key="2">
    <source>
        <dbReference type="SAM" id="Phobius"/>
    </source>
</evidence>
<evidence type="ECO:0000256" key="1">
    <source>
        <dbReference type="SAM" id="MobiDB-lite"/>
    </source>
</evidence>
<reference evidence="3" key="1">
    <citation type="submission" date="2014-12" db="EMBL/GenBank/DDBJ databases">
        <title>Genome Sequence of Valsa Canker Pathogens Uncovers a Specific Adaption of Colonization on Woody Bark.</title>
        <authorList>
            <person name="Yin Z."/>
            <person name="Liu H."/>
            <person name="Gao X."/>
            <person name="Li Z."/>
            <person name="Song N."/>
            <person name="Ke X."/>
            <person name="Dai Q."/>
            <person name="Wu Y."/>
            <person name="Sun Y."/>
            <person name="Xu J.-R."/>
            <person name="Kang Z.K."/>
            <person name="Wang L."/>
            <person name="Huang L."/>
        </authorList>
    </citation>
    <scope>NUCLEOTIDE SEQUENCE [LARGE SCALE GENOMIC DNA]</scope>
    <source>
        <strain evidence="3">03-8</strain>
    </source>
</reference>
<protein>
    <submittedName>
        <fullName evidence="3">Uncharacterized protein</fullName>
    </submittedName>
</protein>
<feature type="region of interest" description="Disordered" evidence="1">
    <location>
        <begin position="663"/>
        <end position="798"/>
    </location>
</feature>